<evidence type="ECO:0000256" key="3">
    <source>
        <dbReference type="ARBA" id="ARBA00022989"/>
    </source>
</evidence>
<evidence type="ECO:0000256" key="2">
    <source>
        <dbReference type="ARBA" id="ARBA00022692"/>
    </source>
</evidence>
<dbReference type="PANTHER" id="PTHR23507:SF40">
    <property type="entry name" value="TETRACYCLINE-EFFLUX TRANSPORTER"/>
    <property type="match status" value="1"/>
</dbReference>
<keyword evidence="2 5" id="KW-0812">Transmembrane</keyword>
<proteinExistence type="predicted"/>
<keyword evidence="3 5" id="KW-1133">Transmembrane helix</keyword>
<feature type="transmembrane region" description="Helical" evidence="5">
    <location>
        <begin position="342"/>
        <end position="360"/>
    </location>
</feature>
<dbReference type="PANTHER" id="PTHR23507">
    <property type="entry name" value="ZGC:174356"/>
    <property type="match status" value="1"/>
</dbReference>
<evidence type="ECO:0000256" key="4">
    <source>
        <dbReference type="ARBA" id="ARBA00023136"/>
    </source>
</evidence>
<protein>
    <submittedName>
        <fullName evidence="6">Major facilitator superfamily domain-containing protein</fullName>
    </submittedName>
</protein>
<name>A0ABQ6WPB6_9EURO</name>
<gene>
    <name evidence="6" type="ORF">BDV36DRAFT_282546</name>
</gene>
<dbReference type="Gene3D" id="1.20.1250.20">
    <property type="entry name" value="MFS general substrate transporter like domains"/>
    <property type="match status" value="1"/>
</dbReference>
<sequence>MHLHTDPLLLDDDELNDILILWLLPLVLIFKMTLVGLAVPIINLTTSLFCRDYVSSPWLGLLSDLHGRTRMIALGALGAVFDTAIALIVILLVGAAMGGLGGLFTAMQALIYSYTSDCTPPHPRSVTFGLLQGTQFCGIALGPSGTLPVFKIGLLFHVIFCLAIRFIVPESLSKERQQAAHDQHRAKRADPDPSNAMCFSWKPFNPMHLIASLSILLPAAWNPSVLFPNHQGASATFCRNIILLATMNIVVFGGVTGTVQVIIVYAEYMFDWGNVESSLYVSIVNAVRAVVLVFGCDTLVIVLIRLSIVCDVVGYIGYALSKYSFMYGLHSSLTKHVSHERIGHLFGVMGLLYALARIIAPTFFKLIYDFTVATYPQAGFMFLTILLGVLSCMGLLVQPQGTCSLTSLEASTN</sequence>
<evidence type="ECO:0000256" key="5">
    <source>
        <dbReference type="SAM" id="Phobius"/>
    </source>
</evidence>
<dbReference type="Proteomes" id="UP000325395">
    <property type="component" value="Unassembled WGS sequence"/>
</dbReference>
<dbReference type="InterPro" id="IPR011701">
    <property type="entry name" value="MFS"/>
</dbReference>
<evidence type="ECO:0000256" key="1">
    <source>
        <dbReference type="ARBA" id="ARBA00004141"/>
    </source>
</evidence>
<dbReference type="SUPFAM" id="SSF103473">
    <property type="entry name" value="MFS general substrate transporter"/>
    <property type="match status" value="1"/>
</dbReference>
<keyword evidence="4 5" id="KW-0472">Membrane</keyword>
<feature type="transmembrane region" description="Helical" evidence="5">
    <location>
        <begin position="149"/>
        <end position="168"/>
    </location>
</feature>
<keyword evidence="7" id="KW-1185">Reference proteome</keyword>
<dbReference type="Pfam" id="PF07690">
    <property type="entry name" value="MFS_1"/>
    <property type="match status" value="1"/>
</dbReference>
<feature type="transmembrane region" description="Helical" evidence="5">
    <location>
        <begin position="71"/>
        <end position="97"/>
    </location>
</feature>
<dbReference type="InterPro" id="IPR036259">
    <property type="entry name" value="MFS_trans_sf"/>
</dbReference>
<accession>A0ABQ6WPB6</accession>
<reference evidence="6 7" key="1">
    <citation type="submission" date="2019-04" db="EMBL/GenBank/DDBJ databases">
        <authorList>
            <consortium name="DOE Joint Genome Institute"/>
            <person name="Mondo S."/>
            <person name="Kjaerbolling I."/>
            <person name="Vesth T."/>
            <person name="Frisvad J.C."/>
            <person name="Nybo J.L."/>
            <person name="Theobald S."/>
            <person name="Kildgaard S."/>
            <person name="Isbrandt T."/>
            <person name="Kuo A."/>
            <person name="Sato A."/>
            <person name="Lyhne E.K."/>
            <person name="Kogle M.E."/>
            <person name="Wiebenga A."/>
            <person name="Kun R.S."/>
            <person name="Lubbers R.J."/>
            <person name="Makela M.R."/>
            <person name="Barry K."/>
            <person name="Chovatia M."/>
            <person name="Clum A."/>
            <person name="Daum C."/>
            <person name="Haridas S."/>
            <person name="He G."/>
            <person name="LaButti K."/>
            <person name="Lipzen A."/>
            <person name="Riley R."/>
            <person name="Salamov A."/>
            <person name="Simmons B.A."/>
            <person name="Magnuson J.K."/>
            <person name="Henrissat B."/>
            <person name="Mortensen U.H."/>
            <person name="Larsen T.O."/>
            <person name="Devries R.P."/>
            <person name="Grigoriev I.V."/>
            <person name="Machida M."/>
            <person name="Baker S.E."/>
            <person name="Andersen M.R."/>
            <person name="Cantor M.N."/>
            <person name="Hua S.X."/>
        </authorList>
    </citation>
    <scope>NUCLEOTIDE SEQUENCE [LARGE SCALE GENOMIC DNA]</scope>
    <source>
        <strain evidence="6 7">CBS 117616</strain>
    </source>
</reference>
<comment type="subcellular location">
    <subcellularLocation>
        <location evidence="1">Membrane</location>
        <topology evidence="1">Multi-pass membrane protein</topology>
    </subcellularLocation>
</comment>
<dbReference type="EMBL" id="ML735721">
    <property type="protein sequence ID" value="KAE8418961.1"/>
    <property type="molecule type" value="Genomic_DNA"/>
</dbReference>
<evidence type="ECO:0000313" key="6">
    <source>
        <dbReference type="EMBL" id="KAE8418961.1"/>
    </source>
</evidence>
<feature type="transmembrane region" description="Helical" evidence="5">
    <location>
        <begin position="301"/>
        <end position="321"/>
    </location>
</feature>
<organism evidence="6 7">
    <name type="scientific">Aspergillus pseudocaelatus</name>
    <dbReference type="NCBI Taxonomy" id="1825620"/>
    <lineage>
        <taxon>Eukaryota</taxon>
        <taxon>Fungi</taxon>
        <taxon>Dikarya</taxon>
        <taxon>Ascomycota</taxon>
        <taxon>Pezizomycotina</taxon>
        <taxon>Eurotiomycetes</taxon>
        <taxon>Eurotiomycetidae</taxon>
        <taxon>Eurotiales</taxon>
        <taxon>Aspergillaceae</taxon>
        <taxon>Aspergillus</taxon>
        <taxon>Aspergillus subgen. Circumdati</taxon>
    </lineage>
</organism>
<feature type="transmembrane region" description="Helical" evidence="5">
    <location>
        <begin position="241"/>
        <end position="266"/>
    </location>
</feature>
<evidence type="ECO:0000313" key="7">
    <source>
        <dbReference type="Proteomes" id="UP000325395"/>
    </source>
</evidence>
<feature type="transmembrane region" description="Helical" evidence="5">
    <location>
        <begin position="380"/>
        <end position="397"/>
    </location>
</feature>
<feature type="transmembrane region" description="Helical" evidence="5">
    <location>
        <begin position="20"/>
        <end position="50"/>
    </location>
</feature>